<dbReference type="EMBL" id="LN721266">
    <property type="protein sequence ID" value="CEP09170.1"/>
    <property type="molecule type" value="Genomic_DNA"/>
</dbReference>
<organism evidence="1 2">
    <name type="scientific">Parasitella parasitica</name>
    <dbReference type="NCBI Taxonomy" id="35722"/>
    <lineage>
        <taxon>Eukaryota</taxon>
        <taxon>Fungi</taxon>
        <taxon>Fungi incertae sedis</taxon>
        <taxon>Mucoromycota</taxon>
        <taxon>Mucoromycotina</taxon>
        <taxon>Mucoromycetes</taxon>
        <taxon>Mucorales</taxon>
        <taxon>Mucorineae</taxon>
        <taxon>Mucoraceae</taxon>
        <taxon>Parasitella</taxon>
    </lineage>
</organism>
<reference evidence="1 2" key="1">
    <citation type="submission" date="2014-09" db="EMBL/GenBank/DDBJ databases">
        <authorList>
            <person name="Ellenberger Sabrina"/>
        </authorList>
    </citation>
    <scope>NUCLEOTIDE SEQUENCE [LARGE SCALE GENOMIC DNA]</scope>
    <source>
        <strain evidence="1 2">CBS 412.66</strain>
    </source>
</reference>
<gene>
    <name evidence="1" type="primary">PARPA_02646.1 scaffold 5155</name>
</gene>
<proteinExistence type="predicted"/>
<name>A0A0B7N0X8_9FUNG</name>
<sequence length="359" mass="41288">MIAHLTPIVRVSITTLIYLISLVDNILGPGSEKRVRKCTLLRVLHVRGVDRRQRIRRKKAIIREVNRVVDWVSEVNIKTQSFVNFYVLYVISNHVLDESNPPLLPAVFTDECIYEMMQLVLGLPITNVGMSMPVDRAATLFDDPADCSAGYIPSYSSCLSHMAKTMAIFNLNMIVETFEERAKSFLAFRLRQELPHTHILTYTNLLGPTLINLEILKANPEVYARHLWQFLNEMKRSGAQPIEDEVVTKCDIRWFKETLAEYPMFIASTRRKRQLMLKSMLNIINFDSSSDFTIRFSIDPTFTAELTSVIRNTRARLKRSRILLRGGSILNPRDCFQSRTASSSLITKSFYTAELLYLK</sequence>
<keyword evidence="2" id="KW-1185">Reference proteome</keyword>
<dbReference type="Proteomes" id="UP000054107">
    <property type="component" value="Unassembled WGS sequence"/>
</dbReference>
<evidence type="ECO:0000313" key="1">
    <source>
        <dbReference type="EMBL" id="CEP09170.1"/>
    </source>
</evidence>
<dbReference type="STRING" id="35722.A0A0B7N0X8"/>
<protein>
    <submittedName>
        <fullName evidence="1">Uncharacterized protein</fullName>
    </submittedName>
</protein>
<dbReference type="AlphaFoldDB" id="A0A0B7N0X8"/>
<evidence type="ECO:0000313" key="2">
    <source>
        <dbReference type="Proteomes" id="UP000054107"/>
    </source>
</evidence>
<accession>A0A0B7N0X8</accession>
<dbReference type="OrthoDB" id="2275616at2759"/>